<evidence type="ECO:0000256" key="4">
    <source>
        <dbReference type="ARBA" id="ARBA00022692"/>
    </source>
</evidence>
<dbReference type="FunFam" id="3.40.50.300:FF:000221">
    <property type="entry name" value="Multidrug ABC transporter ATP-binding protein"/>
    <property type="match status" value="1"/>
</dbReference>
<dbReference type="GO" id="GO:0005886">
    <property type="term" value="C:plasma membrane"/>
    <property type="evidence" value="ECO:0007669"/>
    <property type="project" value="UniProtKB-SubCell"/>
</dbReference>
<feature type="transmembrane region" description="Helical" evidence="9">
    <location>
        <begin position="268"/>
        <end position="288"/>
    </location>
</feature>
<feature type="transmembrane region" description="Helical" evidence="9">
    <location>
        <begin position="158"/>
        <end position="181"/>
    </location>
</feature>
<dbReference type="Gene3D" id="3.90.70.10">
    <property type="entry name" value="Cysteine proteinases"/>
    <property type="match status" value="1"/>
</dbReference>
<evidence type="ECO:0000256" key="2">
    <source>
        <dbReference type="ARBA" id="ARBA00022448"/>
    </source>
</evidence>
<gene>
    <name evidence="12" type="ORF">F1189_20845</name>
</gene>
<evidence type="ECO:0000256" key="9">
    <source>
        <dbReference type="SAM" id="Phobius"/>
    </source>
</evidence>
<dbReference type="EMBL" id="VWPK01000038">
    <property type="protein sequence ID" value="KAA5610121.1"/>
    <property type="molecule type" value="Genomic_DNA"/>
</dbReference>
<dbReference type="InterPro" id="IPR017871">
    <property type="entry name" value="ABC_transporter-like_CS"/>
</dbReference>
<comment type="subcellular location">
    <subcellularLocation>
        <location evidence="1">Cell membrane</location>
        <topology evidence="1">Multi-pass membrane protein</topology>
    </subcellularLocation>
</comment>
<evidence type="ECO:0000256" key="5">
    <source>
        <dbReference type="ARBA" id="ARBA00022741"/>
    </source>
</evidence>
<protein>
    <submittedName>
        <fullName evidence="12">Peptidase domain-containing ABC transporter</fullName>
    </submittedName>
</protein>
<proteinExistence type="predicted"/>
<dbReference type="InterPro" id="IPR027417">
    <property type="entry name" value="P-loop_NTPase"/>
</dbReference>
<comment type="caution">
    <text evidence="12">The sequence shown here is derived from an EMBL/GenBank/DDBJ whole genome shotgun (WGS) entry which is preliminary data.</text>
</comment>
<dbReference type="Proteomes" id="UP000325255">
    <property type="component" value="Unassembled WGS sequence"/>
</dbReference>
<feature type="transmembrane region" description="Helical" evidence="9">
    <location>
        <begin position="242"/>
        <end position="262"/>
    </location>
</feature>
<evidence type="ECO:0000256" key="8">
    <source>
        <dbReference type="ARBA" id="ARBA00023136"/>
    </source>
</evidence>
<keyword evidence="7 9" id="KW-1133">Transmembrane helix</keyword>
<dbReference type="PROSITE" id="PS50893">
    <property type="entry name" value="ABC_TRANSPORTER_2"/>
    <property type="match status" value="1"/>
</dbReference>
<keyword evidence="6" id="KW-0067">ATP-binding</keyword>
<dbReference type="Gene3D" id="3.40.50.300">
    <property type="entry name" value="P-loop containing nucleotide triphosphate hydrolases"/>
    <property type="match status" value="1"/>
</dbReference>
<evidence type="ECO:0000259" key="10">
    <source>
        <dbReference type="PROSITE" id="PS50893"/>
    </source>
</evidence>
<evidence type="ECO:0000313" key="12">
    <source>
        <dbReference type="EMBL" id="KAA5610121.1"/>
    </source>
</evidence>
<evidence type="ECO:0000259" key="11">
    <source>
        <dbReference type="PROSITE" id="PS50929"/>
    </source>
</evidence>
<organism evidence="12 13">
    <name type="scientific">Rhodovastum atsumiense</name>
    <dbReference type="NCBI Taxonomy" id="504468"/>
    <lineage>
        <taxon>Bacteria</taxon>
        <taxon>Pseudomonadati</taxon>
        <taxon>Pseudomonadota</taxon>
        <taxon>Alphaproteobacteria</taxon>
        <taxon>Acetobacterales</taxon>
        <taxon>Acetobacteraceae</taxon>
        <taxon>Rhodovastum</taxon>
    </lineage>
</organism>
<keyword evidence="8 9" id="KW-0472">Membrane</keyword>
<dbReference type="InterPro" id="IPR036640">
    <property type="entry name" value="ABC1_TM_sf"/>
</dbReference>
<dbReference type="GO" id="GO:0015421">
    <property type="term" value="F:ABC-type oligopeptide transporter activity"/>
    <property type="evidence" value="ECO:0007669"/>
    <property type="project" value="TreeGrafter"/>
</dbReference>
<keyword evidence="13" id="KW-1185">Reference proteome</keyword>
<dbReference type="InterPro" id="IPR003593">
    <property type="entry name" value="AAA+_ATPase"/>
</dbReference>
<dbReference type="PANTHER" id="PTHR43394:SF1">
    <property type="entry name" value="ATP-BINDING CASSETTE SUB-FAMILY B MEMBER 10, MITOCHONDRIAL"/>
    <property type="match status" value="1"/>
</dbReference>
<dbReference type="InterPro" id="IPR011527">
    <property type="entry name" value="ABC1_TM_dom"/>
</dbReference>
<dbReference type="SUPFAM" id="SSF52540">
    <property type="entry name" value="P-loop containing nucleoside triphosphate hydrolases"/>
    <property type="match status" value="1"/>
</dbReference>
<keyword evidence="4 9" id="KW-0812">Transmembrane</keyword>
<keyword evidence="5" id="KW-0547">Nucleotide-binding</keyword>
<dbReference type="SUPFAM" id="SSF90123">
    <property type="entry name" value="ABC transporter transmembrane region"/>
    <property type="match status" value="1"/>
</dbReference>
<dbReference type="Pfam" id="PF00005">
    <property type="entry name" value="ABC_tran"/>
    <property type="match status" value="1"/>
</dbReference>
<dbReference type="PROSITE" id="PS50929">
    <property type="entry name" value="ABC_TM1F"/>
    <property type="match status" value="1"/>
</dbReference>
<sequence length="699" mass="76580">MLPREAGAPPTEAALLAWAREGGLAAKSATLTWRRLMKLQAPTPIVLLLNDGGAALLMHADRRRNIVWLRDPSVPRDQDGVAVDELRLRQVWDGKALLLRPQAKKAEGDQLGLGFLLRLVWFERSIMRDVLLASLVLSFLATLPALAVMVVLSKVFTYRNVATLDAVIALLTLAVFWEVLLNYARRRMINMVGVRVDAKLNTFIFARVLGLPLDYFERRQLGAIMHQVGQIGKIRDFMTGKMLATILDLVTVAVMLPLMLYLDATLTWLVVAGAGLCGLVIVLFLGPVRRVHGRWQRAEMNRSTVLLETVHGIRTVKSLAMERAQRDVFDVVTAEAAEAKEQLGYISNWPQTIATVVEALMTRGVLMVGALMALIEGRGDLGVLLAFMMLGNRLAQPLANIARLIDDIEDVRGALALASDVVNNRQEAVAPGLGARPVIAGAIRFEKVDYAYPGTRSLALEGVTFEVPPGTTVGLVGRSGSGKSTITRLLQGFATGYEGQIAIDGHEIRGINLDYLRRQFGVVLQDNFLFRGTIKDNIIAGRPGLTLADAVQAARLAGAEEFIERMPAGYETMVEEGSANLSGGQKQRLAIARALITDPRILILDEATSALDPESEAVVNANIARIAQGRTMLVVSHRLSSLTEMDQIIVLDRGRVMDMGPHRDLVERCPVYRQLWLQQTRYMDNPRTAAPAPVLAQGN</sequence>
<dbReference type="GO" id="GO:0016887">
    <property type="term" value="F:ATP hydrolysis activity"/>
    <property type="evidence" value="ECO:0007669"/>
    <property type="project" value="InterPro"/>
</dbReference>
<dbReference type="Gene3D" id="1.20.1560.10">
    <property type="entry name" value="ABC transporter type 1, transmembrane domain"/>
    <property type="match status" value="1"/>
</dbReference>
<evidence type="ECO:0000256" key="6">
    <source>
        <dbReference type="ARBA" id="ARBA00022840"/>
    </source>
</evidence>
<name>A0A5M6IPE5_9PROT</name>
<evidence type="ECO:0000256" key="3">
    <source>
        <dbReference type="ARBA" id="ARBA00022475"/>
    </source>
</evidence>
<dbReference type="PROSITE" id="PS00211">
    <property type="entry name" value="ABC_TRANSPORTER_1"/>
    <property type="match status" value="1"/>
</dbReference>
<dbReference type="SMART" id="SM00382">
    <property type="entry name" value="AAA"/>
    <property type="match status" value="1"/>
</dbReference>
<dbReference type="InterPro" id="IPR039421">
    <property type="entry name" value="Type_1_exporter"/>
</dbReference>
<dbReference type="Pfam" id="PF00664">
    <property type="entry name" value="ABC_membrane"/>
    <property type="match status" value="1"/>
</dbReference>
<dbReference type="GO" id="GO:0005524">
    <property type="term" value="F:ATP binding"/>
    <property type="evidence" value="ECO:0007669"/>
    <property type="project" value="UniProtKB-KW"/>
</dbReference>
<dbReference type="OrthoDB" id="5288404at2"/>
<evidence type="ECO:0000256" key="1">
    <source>
        <dbReference type="ARBA" id="ARBA00004651"/>
    </source>
</evidence>
<reference evidence="12 13" key="1">
    <citation type="submission" date="2019-09" db="EMBL/GenBank/DDBJ databases">
        <title>Genome sequence of Rhodovastum atsumiense, a diverse member of the Acetobacteraceae family of non-sulfur purple photosynthetic bacteria.</title>
        <authorList>
            <person name="Meyer T."/>
            <person name="Kyndt J."/>
        </authorList>
    </citation>
    <scope>NUCLEOTIDE SEQUENCE [LARGE SCALE GENOMIC DNA]</scope>
    <source>
        <strain evidence="12 13">DSM 21279</strain>
    </source>
</reference>
<dbReference type="PANTHER" id="PTHR43394">
    <property type="entry name" value="ATP-DEPENDENT PERMEASE MDL1, MITOCHONDRIAL"/>
    <property type="match status" value="1"/>
</dbReference>
<keyword evidence="3" id="KW-1003">Cell membrane</keyword>
<accession>A0A5M6IPE5</accession>
<feature type="domain" description="ABC transmembrane type-1" evidence="11">
    <location>
        <begin position="130"/>
        <end position="410"/>
    </location>
</feature>
<dbReference type="InterPro" id="IPR003439">
    <property type="entry name" value="ABC_transporter-like_ATP-bd"/>
</dbReference>
<evidence type="ECO:0000256" key="7">
    <source>
        <dbReference type="ARBA" id="ARBA00022989"/>
    </source>
</evidence>
<evidence type="ECO:0000313" key="13">
    <source>
        <dbReference type="Proteomes" id="UP000325255"/>
    </source>
</evidence>
<feature type="transmembrane region" description="Helical" evidence="9">
    <location>
        <begin position="130"/>
        <end position="152"/>
    </location>
</feature>
<feature type="domain" description="ABC transporter" evidence="10">
    <location>
        <begin position="443"/>
        <end position="678"/>
    </location>
</feature>
<keyword evidence="2" id="KW-0813">Transport</keyword>
<dbReference type="AlphaFoldDB" id="A0A5M6IPE5"/>